<dbReference type="InterPro" id="IPR036691">
    <property type="entry name" value="Endo/exonu/phosph_ase_sf"/>
</dbReference>
<organism evidence="2 3">
    <name type="scientific">Rhodnius prolixus</name>
    <name type="common">Triatomid bug</name>
    <dbReference type="NCBI Taxonomy" id="13249"/>
    <lineage>
        <taxon>Eukaryota</taxon>
        <taxon>Metazoa</taxon>
        <taxon>Ecdysozoa</taxon>
        <taxon>Arthropoda</taxon>
        <taxon>Hexapoda</taxon>
        <taxon>Insecta</taxon>
        <taxon>Pterygota</taxon>
        <taxon>Neoptera</taxon>
        <taxon>Paraneoptera</taxon>
        <taxon>Hemiptera</taxon>
        <taxon>Heteroptera</taxon>
        <taxon>Panheteroptera</taxon>
        <taxon>Cimicomorpha</taxon>
        <taxon>Reduviidae</taxon>
        <taxon>Triatominae</taxon>
        <taxon>Rhodnius</taxon>
    </lineage>
</organism>
<accession>T1HJ12</accession>
<proteinExistence type="predicted"/>
<feature type="domain" description="Endonuclease/exonuclease/phosphatase" evidence="1">
    <location>
        <begin position="106"/>
        <end position="220"/>
    </location>
</feature>
<dbReference type="InterPro" id="IPR052560">
    <property type="entry name" value="RdDP_mobile_element"/>
</dbReference>
<evidence type="ECO:0000313" key="2">
    <source>
        <dbReference type="EnsemblMetazoa" id="RPRC004035-PA"/>
    </source>
</evidence>
<dbReference type="STRING" id="13249.T1HJ12"/>
<evidence type="ECO:0000259" key="1">
    <source>
        <dbReference type="Pfam" id="PF14529"/>
    </source>
</evidence>
<dbReference type="AlphaFoldDB" id="T1HJ12"/>
<dbReference type="PANTHER" id="PTHR36688:SF2">
    <property type="entry name" value="ENDONUCLEASE_EXONUCLEASE_PHOSPHATASE DOMAIN-CONTAINING PROTEIN"/>
    <property type="match status" value="1"/>
</dbReference>
<dbReference type="HOGENOM" id="CLU_593952_0_0_1"/>
<dbReference type="OMA" id="IATWNAN"/>
<dbReference type="eggNOG" id="KOG1075">
    <property type="taxonomic scope" value="Eukaryota"/>
</dbReference>
<protein>
    <submittedName>
        <fullName evidence="2">Endo/exonuclease/phosphatase domain-containing protein</fullName>
    </submittedName>
</protein>
<dbReference type="PANTHER" id="PTHR36688">
    <property type="entry name" value="ENDO/EXONUCLEASE/PHOSPHATASE DOMAIN-CONTAINING PROTEIN"/>
    <property type="match status" value="1"/>
</dbReference>
<dbReference type="EnsemblMetazoa" id="RPRC004035-RA">
    <property type="protein sequence ID" value="RPRC004035-PA"/>
    <property type="gene ID" value="RPRC004035"/>
</dbReference>
<keyword evidence="3" id="KW-1185">Reference proteome</keyword>
<dbReference type="InterPro" id="IPR005135">
    <property type="entry name" value="Endo/exonuclease/phosphatase"/>
</dbReference>
<dbReference type="EMBL" id="ACPB03026439">
    <property type="status" value="NOT_ANNOTATED_CDS"/>
    <property type="molecule type" value="Genomic_DNA"/>
</dbReference>
<name>T1HJ12_RHOPR</name>
<dbReference type="VEuPathDB" id="VectorBase:RPRC004035"/>
<dbReference type="Pfam" id="PF14529">
    <property type="entry name" value="Exo_endo_phos_2"/>
    <property type="match status" value="1"/>
</dbReference>
<dbReference type="Proteomes" id="UP000015103">
    <property type="component" value="Unassembled WGS sequence"/>
</dbReference>
<evidence type="ECO:0000313" key="3">
    <source>
        <dbReference type="Proteomes" id="UP000015103"/>
    </source>
</evidence>
<dbReference type="SUPFAM" id="SSF56219">
    <property type="entry name" value="DNase I-like"/>
    <property type="match status" value="1"/>
</dbReference>
<sequence>PMKLRPLKILQWNARSAIANKQNLEVCLMNEEIDIAILSETWFKPNIDVKFKGYNVVRMDRKDGKSGTAILIKTEIPYSEIKKLHKIKDLMLVGIEVNLHNGFKCSIISLYNSPTNNISYRDWDKLINSINGQIIFAGDFNVHNQAFGSSYTDSKGRQLLDAIQDNNLVYLNDGSPTIIGNIRHKNKSAVDLTFCSPNLASKFKWTILEDDMGSDHYPIIIESNLYLIENMKRRPYCKWDTKKADWNVYRNSFNVDHVNSLTYEEFINEINDASQKAIPLKKEVRYQHVKCWWTKECATSITKRKEALKRYKQHPNMNNFLMYKRQTALTKKVIRESKKQSWQQFCKNLNKNVPIKTIWNKIKSLGNQIVYNNILEKGDWIYDFLYKLAPDYVENKIDFNINNSDNKHFLLEPFELNELSSVMKSQNNSAPGIDQIQYSLIYNLPLPCKLTLLSIYNEMWMKGEFPSQWKNYVVCPILKSNKPKENCSSYRPISLASCLLKTLERLVKNRIVWWLEINDKLPKTQYGFR</sequence>
<dbReference type="GO" id="GO:0003824">
    <property type="term" value="F:catalytic activity"/>
    <property type="evidence" value="ECO:0007669"/>
    <property type="project" value="InterPro"/>
</dbReference>
<dbReference type="InParanoid" id="T1HJ12"/>
<reference evidence="2" key="1">
    <citation type="submission" date="2015-05" db="UniProtKB">
        <authorList>
            <consortium name="EnsemblMetazoa"/>
        </authorList>
    </citation>
    <scope>IDENTIFICATION</scope>
</reference>
<dbReference type="Gene3D" id="3.60.10.10">
    <property type="entry name" value="Endonuclease/exonuclease/phosphatase"/>
    <property type="match status" value="1"/>
</dbReference>